<protein>
    <submittedName>
        <fullName evidence="7">FMRFamide receptor</fullName>
    </submittedName>
</protein>
<dbReference type="AlphaFoldDB" id="A0A6C0PN82"/>
<reference evidence="7" key="1">
    <citation type="submission" date="2019-06" db="EMBL/GenBank/DDBJ databases">
        <title>Sensory nociceptive neurons and pathways in the arm of the cephalopod Octopus vulgaris.</title>
        <authorList>
            <person name="Imperadore P."/>
            <person name="Di Cristina G."/>
            <person name="Fiorito G."/>
        </authorList>
    </citation>
    <scope>NUCLEOTIDE SEQUENCE</scope>
</reference>
<evidence type="ECO:0000256" key="5">
    <source>
        <dbReference type="SAM" id="Phobius"/>
    </source>
</evidence>
<sequence length="448" mass="50743">MITSNSTIDSLIYDVTSIKAGYNVLIQSTLETLVQTSEESSDTYNNMEALRMTRFIVQKICVPIVIFFGVVSNILNIIVLTHKSMNTSTNVYLTVLAVFDTLYLIFGFTLSLKHFSQVSSVDAYIYWVPYAHVLTDMCSNVGVWQTITFTVERYIGVCHPIRGHVICTPQRARIITAIVSSIAIAVTVPEFFERQTVERLDSNNQTILRNEWTEFAETYAYDKGYNWFIVTSFTFLPLISLVFFNGLLIRAVVKANKIRRFMSKAPLRKSSEKSGSEQQKITLMLISVALVFLICQFPGALLLLYSRSIAPGRRGNDIKIAANITNLLVQINSSVNFILYSLISTKFRRTFALVFCCRKRAIARHTNFNQTEISNIYRATPRTSVGVTWCPTRSNVAPQASRSTVRTFPFKPIENGSPKKMKDYVNLEEYSPFEISPNNSPDEKDSVL</sequence>
<name>A0A6C0PN82_OCTVU</name>
<evidence type="ECO:0000256" key="3">
    <source>
        <dbReference type="ARBA" id="ARBA00022989"/>
    </source>
</evidence>
<keyword evidence="2 5" id="KW-0812">Transmembrane</keyword>
<keyword evidence="7" id="KW-0675">Receptor</keyword>
<evidence type="ECO:0000313" key="7">
    <source>
        <dbReference type="EMBL" id="QHX41572.1"/>
    </source>
</evidence>
<keyword evidence="3 5" id="KW-1133">Transmembrane helix</keyword>
<evidence type="ECO:0000256" key="2">
    <source>
        <dbReference type="ARBA" id="ARBA00022692"/>
    </source>
</evidence>
<dbReference type="InterPro" id="IPR052954">
    <property type="entry name" value="GPCR-Ligand_Int"/>
</dbReference>
<dbReference type="Gene3D" id="1.20.1070.10">
    <property type="entry name" value="Rhodopsin 7-helix transmembrane proteins"/>
    <property type="match status" value="1"/>
</dbReference>
<evidence type="ECO:0000259" key="6">
    <source>
        <dbReference type="PROSITE" id="PS50262"/>
    </source>
</evidence>
<comment type="subcellular location">
    <subcellularLocation>
        <location evidence="1">Membrane</location>
    </subcellularLocation>
</comment>
<dbReference type="Pfam" id="PF00001">
    <property type="entry name" value="7tm_1"/>
    <property type="match status" value="1"/>
</dbReference>
<accession>A0A6C0PN82</accession>
<evidence type="ECO:0000256" key="4">
    <source>
        <dbReference type="ARBA" id="ARBA00023136"/>
    </source>
</evidence>
<proteinExistence type="evidence at transcript level"/>
<dbReference type="PRINTS" id="PR00237">
    <property type="entry name" value="GPCRRHODOPSN"/>
</dbReference>
<dbReference type="SUPFAM" id="SSF81321">
    <property type="entry name" value="Family A G protein-coupled receptor-like"/>
    <property type="match status" value="1"/>
</dbReference>
<dbReference type="EMBL" id="MN081865">
    <property type="protein sequence ID" value="QHX41572.1"/>
    <property type="molecule type" value="mRNA"/>
</dbReference>
<evidence type="ECO:0000256" key="1">
    <source>
        <dbReference type="ARBA" id="ARBA00004370"/>
    </source>
</evidence>
<feature type="domain" description="G-protein coupled receptors family 1 profile" evidence="6">
    <location>
        <begin position="72"/>
        <end position="340"/>
    </location>
</feature>
<feature type="transmembrane region" description="Helical" evidence="5">
    <location>
        <begin position="227"/>
        <end position="253"/>
    </location>
</feature>
<dbReference type="GO" id="GO:0016020">
    <property type="term" value="C:membrane"/>
    <property type="evidence" value="ECO:0007669"/>
    <property type="project" value="UniProtKB-SubCell"/>
</dbReference>
<feature type="transmembrane region" description="Helical" evidence="5">
    <location>
        <begin position="91"/>
        <end position="110"/>
    </location>
</feature>
<dbReference type="CDD" id="cd14978">
    <property type="entry name" value="7tmA_FMRFamide_R-like"/>
    <property type="match status" value="1"/>
</dbReference>
<dbReference type="PANTHER" id="PTHR46641">
    <property type="entry name" value="FMRFAMIDE RECEPTOR-RELATED"/>
    <property type="match status" value="1"/>
</dbReference>
<dbReference type="InterPro" id="IPR017452">
    <property type="entry name" value="GPCR_Rhodpsn_7TM"/>
</dbReference>
<dbReference type="PANTHER" id="PTHR46641:SF22">
    <property type="entry name" value="PROCTOLIN RECEPTOR, ISOFORM A"/>
    <property type="match status" value="1"/>
</dbReference>
<feature type="transmembrane region" description="Helical" evidence="5">
    <location>
        <begin position="60"/>
        <end position="79"/>
    </location>
</feature>
<dbReference type="InterPro" id="IPR000276">
    <property type="entry name" value="GPCR_Rhodpsn"/>
</dbReference>
<keyword evidence="4 5" id="KW-0472">Membrane</keyword>
<feature type="transmembrane region" description="Helical" evidence="5">
    <location>
        <begin position="324"/>
        <end position="343"/>
    </location>
</feature>
<organism evidence="7">
    <name type="scientific">Octopus vulgaris</name>
    <name type="common">Common octopus</name>
    <dbReference type="NCBI Taxonomy" id="6645"/>
    <lineage>
        <taxon>Eukaryota</taxon>
        <taxon>Metazoa</taxon>
        <taxon>Spiralia</taxon>
        <taxon>Lophotrochozoa</taxon>
        <taxon>Mollusca</taxon>
        <taxon>Cephalopoda</taxon>
        <taxon>Coleoidea</taxon>
        <taxon>Octopodiformes</taxon>
        <taxon>Octopoda</taxon>
        <taxon>Incirrata</taxon>
        <taxon>Octopodidae</taxon>
        <taxon>Octopus</taxon>
    </lineage>
</organism>
<dbReference type="PROSITE" id="PS50262">
    <property type="entry name" value="G_PROTEIN_RECEP_F1_2"/>
    <property type="match status" value="1"/>
</dbReference>
<dbReference type="GO" id="GO:0004930">
    <property type="term" value="F:G protein-coupled receptor activity"/>
    <property type="evidence" value="ECO:0007669"/>
    <property type="project" value="InterPro"/>
</dbReference>
<feature type="transmembrane region" description="Helical" evidence="5">
    <location>
        <begin position="281"/>
        <end position="304"/>
    </location>
</feature>